<sequence length="126" mass="13048">MVLAGGEDVESDLLGLARDGDGGPDAVRLGGGGPGRGVGRDVTDREDAELHPRRFGRVHAELPPDLMSGLLAILPVLRPPCKNVCAGEGLAVPGAPRLVTGLPRCGRVASMGQAVCPVWGDRRVLR</sequence>
<accession>A0A4D4K532</accession>
<evidence type="ECO:0000256" key="1">
    <source>
        <dbReference type="SAM" id="MobiDB-lite"/>
    </source>
</evidence>
<dbReference type="AlphaFoldDB" id="A0A4D4K532"/>
<reference evidence="2 3" key="1">
    <citation type="journal article" date="2020" name="Int. J. Syst. Evol. Microbiol.">
        <title>Reclassification of Streptomyces castelarensis and Streptomyces sporoclivatus as later heterotypic synonyms of Streptomyces antimycoticus.</title>
        <authorList>
            <person name="Komaki H."/>
            <person name="Tamura T."/>
        </authorList>
    </citation>
    <scope>NUCLEOTIDE SEQUENCE [LARGE SCALE GENOMIC DNA]</scope>
    <source>
        <strain evidence="2 3">NBRC 12839</strain>
    </source>
</reference>
<organism evidence="2 3">
    <name type="scientific">Streptomyces antimycoticus</name>
    <dbReference type="NCBI Taxonomy" id="68175"/>
    <lineage>
        <taxon>Bacteria</taxon>
        <taxon>Bacillati</taxon>
        <taxon>Actinomycetota</taxon>
        <taxon>Actinomycetes</taxon>
        <taxon>Kitasatosporales</taxon>
        <taxon>Streptomycetaceae</taxon>
        <taxon>Streptomyces</taxon>
        <taxon>Streptomyces violaceusniger group</taxon>
    </lineage>
</organism>
<gene>
    <name evidence="2" type="ORF">SANT12839_019050</name>
</gene>
<name>A0A4D4K532_9ACTN</name>
<proteinExistence type="predicted"/>
<dbReference type="Proteomes" id="UP000299290">
    <property type="component" value="Unassembled WGS sequence"/>
</dbReference>
<protein>
    <submittedName>
        <fullName evidence="2">Uncharacterized protein</fullName>
    </submittedName>
</protein>
<evidence type="ECO:0000313" key="3">
    <source>
        <dbReference type="Proteomes" id="UP000299290"/>
    </source>
</evidence>
<feature type="compositionally biased region" description="Basic and acidic residues" evidence="1">
    <location>
        <begin position="38"/>
        <end position="47"/>
    </location>
</feature>
<feature type="region of interest" description="Disordered" evidence="1">
    <location>
        <begin position="13"/>
        <end position="47"/>
    </location>
</feature>
<keyword evidence="3" id="KW-1185">Reference proteome</keyword>
<dbReference type="EMBL" id="BJHV01000001">
    <property type="protein sequence ID" value="GDY41023.1"/>
    <property type="molecule type" value="Genomic_DNA"/>
</dbReference>
<evidence type="ECO:0000313" key="2">
    <source>
        <dbReference type="EMBL" id="GDY41023.1"/>
    </source>
</evidence>
<comment type="caution">
    <text evidence="2">The sequence shown here is derived from an EMBL/GenBank/DDBJ whole genome shotgun (WGS) entry which is preliminary data.</text>
</comment>